<feature type="compositionally biased region" description="Acidic residues" evidence="1">
    <location>
        <begin position="30"/>
        <end position="50"/>
    </location>
</feature>
<dbReference type="EMBL" id="JADFTS010000008">
    <property type="protein sequence ID" value="KAF9593593.1"/>
    <property type="molecule type" value="Genomic_DNA"/>
</dbReference>
<evidence type="ECO:0000313" key="3">
    <source>
        <dbReference type="Proteomes" id="UP000631114"/>
    </source>
</evidence>
<feature type="region of interest" description="Disordered" evidence="1">
    <location>
        <begin position="28"/>
        <end position="51"/>
    </location>
</feature>
<keyword evidence="3" id="KW-1185">Reference proteome</keyword>
<evidence type="ECO:0000256" key="1">
    <source>
        <dbReference type="SAM" id="MobiDB-lite"/>
    </source>
</evidence>
<reference evidence="2 3" key="1">
    <citation type="submission" date="2020-10" db="EMBL/GenBank/DDBJ databases">
        <title>The Coptis chinensis genome and diversification of protoberbering-type alkaloids.</title>
        <authorList>
            <person name="Wang B."/>
            <person name="Shu S."/>
            <person name="Song C."/>
            <person name="Liu Y."/>
        </authorList>
    </citation>
    <scope>NUCLEOTIDE SEQUENCE [LARGE SCALE GENOMIC DNA]</scope>
    <source>
        <strain evidence="2">HL-2020</strain>
        <tissue evidence="2">Leaf</tissue>
    </source>
</reference>
<name>A0A835HAV7_9MAGN</name>
<sequence>MKAGLARPDPFNTSRFRNGMAVEVAALGEVDGEDPSMENEDNDMELEDNDAGTLKSRRFQSEVFGFIEVKRF</sequence>
<proteinExistence type="predicted"/>
<gene>
    <name evidence="2" type="ORF">IFM89_024227</name>
</gene>
<comment type="caution">
    <text evidence="2">The sequence shown here is derived from an EMBL/GenBank/DDBJ whole genome shotgun (WGS) entry which is preliminary data.</text>
</comment>
<dbReference type="AlphaFoldDB" id="A0A835HAV7"/>
<dbReference type="Proteomes" id="UP000631114">
    <property type="component" value="Unassembled WGS sequence"/>
</dbReference>
<evidence type="ECO:0000313" key="2">
    <source>
        <dbReference type="EMBL" id="KAF9593593.1"/>
    </source>
</evidence>
<protein>
    <submittedName>
        <fullName evidence="2">Uncharacterized protein</fullName>
    </submittedName>
</protein>
<organism evidence="2 3">
    <name type="scientific">Coptis chinensis</name>
    <dbReference type="NCBI Taxonomy" id="261450"/>
    <lineage>
        <taxon>Eukaryota</taxon>
        <taxon>Viridiplantae</taxon>
        <taxon>Streptophyta</taxon>
        <taxon>Embryophyta</taxon>
        <taxon>Tracheophyta</taxon>
        <taxon>Spermatophyta</taxon>
        <taxon>Magnoliopsida</taxon>
        <taxon>Ranunculales</taxon>
        <taxon>Ranunculaceae</taxon>
        <taxon>Coptidoideae</taxon>
        <taxon>Coptis</taxon>
    </lineage>
</organism>
<accession>A0A835HAV7</accession>